<feature type="domain" description="Protein kinase" evidence="5">
    <location>
        <begin position="498"/>
        <end position="740"/>
    </location>
</feature>
<protein>
    <recommendedName>
        <fullName evidence="5">Protein kinase domain-containing protein</fullName>
    </recommendedName>
</protein>
<proteinExistence type="predicted"/>
<dbReference type="Gene3D" id="1.10.510.10">
    <property type="entry name" value="Transferase(Phosphotransferase) domain 1"/>
    <property type="match status" value="1"/>
</dbReference>
<dbReference type="Pfam" id="PF00069">
    <property type="entry name" value="Pkinase"/>
    <property type="match status" value="1"/>
</dbReference>
<dbReference type="STRING" id="400682.A0A1X7TME9"/>
<organism evidence="6">
    <name type="scientific">Amphimedon queenslandica</name>
    <name type="common">Sponge</name>
    <dbReference type="NCBI Taxonomy" id="400682"/>
    <lineage>
        <taxon>Eukaryota</taxon>
        <taxon>Metazoa</taxon>
        <taxon>Porifera</taxon>
        <taxon>Demospongiae</taxon>
        <taxon>Heteroscleromorpha</taxon>
        <taxon>Haplosclerida</taxon>
        <taxon>Niphatidae</taxon>
        <taxon>Amphimedon</taxon>
    </lineage>
</organism>
<keyword evidence="2 3" id="KW-0067">ATP-binding</keyword>
<evidence type="ECO:0000259" key="5">
    <source>
        <dbReference type="PROSITE" id="PS50011"/>
    </source>
</evidence>
<dbReference type="EnsemblMetazoa" id="Aqu2.1.16016_001">
    <property type="protein sequence ID" value="Aqu2.1.16016_001"/>
    <property type="gene ID" value="Aqu2.1.16016"/>
</dbReference>
<dbReference type="PROSITE" id="PS50011">
    <property type="entry name" value="PROTEIN_KINASE_DOM"/>
    <property type="match status" value="1"/>
</dbReference>
<accession>A0A1X7TME9</accession>
<dbReference type="InParanoid" id="A0A1X7TME9"/>
<dbReference type="InterPro" id="IPR011009">
    <property type="entry name" value="Kinase-like_dom_sf"/>
</dbReference>
<dbReference type="PROSITE" id="PS00107">
    <property type="entry name" value="PROTEIN_KINASE_ATP"/>
    <property type="match status" value="1"/>
</dbReference>
<dbReference type="InterPro" id="IPR017441">
    <property type="entry name" value="Protein_kinase_ATP_BS"/>
</dbReference>
<reference evidence="6" key="1">
    <citation type="submission" date="2017-05" db="UniProtKB">
        <authorList>
            <consortium name="EnsemblMetazoa"/>
        </authorList>
    </citation>
    <scope>IDENTIFICATION</scope>
</reference>
<dbReference type="InterPro" id="IPR000719">
    <property type="entry name" value="Prot_kinase_dom"/>
</dbReference>
<dbReference type="SUPFAM" id="SSF117281">
    <property type="entry name" value="Kelch motif"/>
    <property type="match status" value="1"/>
</dbReference>
<evidence type="ECO:0000256" key="1">
    <source>
        <dbReference type="ARBA" id="ARBA00022741"/>
    </source>
</evidence>
<sequence>MSESQNYYRLKERSFHATLSVGDSLYVWGGFQKELPKLVHDSEEKRRITSNIQHFTASTGQWITRSTTGTPPLGVRACSCTAINDQLYFFGGACGHDDCFHNSITQLDTVSLQWRELEPTDARRPVMRRGFCGMTSFEHDGVHHLLMIGGMGSKPAVQLPHYKYIKKDNGEWATNEHSMHNLSLKKWSRPFIIGQSIQAAAFFIIEKIGNTRAVLFGGMETDDDSEFANDNVYLLEISINSVFWQCVKKPEAIDQWPMGRAIHANAIIMTGSDSPPMLIISGGINQDQNVFDDCWIFNITQRSWIRLDVPHSVSKRFGHTLSAFIMSPHCVWIIAVGGDDGSNDGIIQCPNIVMLTELVINSKGEWTVGDTLDSNSIGNEEYKTEYHQQLQLGRSKWLEECQKQRKRDGADIDQSTIQSLMENLRVSKAEKERDEQHFHLQLEQKERELQEKDGELQEKDRELQEKERELQESRDAVRIYQQQILTDDHWVIDKDEVTLTGVELGRGSYATVNIGIFRGLRVAVKSLHTIIISDYNLALFSREMSIASRVRHPNLVQFIGATKVGTPLILTELMNTSLHKELQKIRLTKQQILSIAQDVALGLNYLHLFKPQPIIHRDVSSPNVLLKPFGPAGYEAKVSDYGTANLQETTSTIMPGNAAYAAPEARDPEQHSPAMDVYSYSVLLMEMTLHLLPEMTLAKREQQAGTISWPPMKSLIQRGLNAGARPTMAQVIESLKAIKI</sequence>
<feature type="coiled-coil region" evidence="4">
    <location>
        <begin position="439"/>
        <end position="483"/>
    </location>
</feature>
<dbReference type="InterPro" id="IPR011043">
    <property type="entry name" value="Gal_Oxase/kelch_b-propeller"/>
</dbReference>
<dbReference type="SUPFAM" id="SSF50965">
    <property type="entry name" value="Galactose oxidase, central domain"/>
    <property type="match status" value="1"/>
</dbReference>
<dbReference type="PANTHER" id="PTHR44329">
    <property type="entry name" value="SERINE/THREONINE-PROTEIN KINASE TNNI3K-RELATED"/>
    <property type="match status" value="1"/>
</dbReference>
<dbReference type="InterPro" id="IPR015915">
    <property type="entry name" value="Kelch-typ_b-propeller"/>
</dbReference>
<dbReference type="SUPFAM" id="SSF56112">
    <property type="entry name" value="Protein kinase-like (PK-like)"/>
    <property type="match status" value="1"/>
</dbReference>
<evidence type="ECO:0000256" key="2">
    <source>
        <dbReference type="ARBA" id="ARBA00022840"/>
    </source>
</evidence>
<dbReference type="OrthoDB" id="541276at2759"/>
<dbReference type="GO" id="GO:0005524">
    <property type="term" value="F:ATP binding"/>
    <property type="evidence" value="ECO:0007669"/>
    <property type="project" value="UniProtKB-UniRule"/>
</dbReference>
<dbReference type="GO" id="GO:0004672">
    <property type="term" value="F:protein kinase activity"/>
    <property type="evidence" value="ECO:0007669"/>
    <property type="project" value="InterPro"/>
</dbReference>
<dbReference type="GO" id="GO:0097527">
    <property type="term" value="P:necroptotic signaling pathway"/>
    <property type="evidence" value="ECO:0007669"/>
    <property type="project" value="TreeGrafter"/>
</dbReference>
<evidence type="ECO:0000256" key="4">
    <source>
        <dbReference type="SAM" id="Coils"/>
    </source>
</evidence>
<keyword evidence="4" id="KW-0175">Coiled coil</keyword>
<keyword evidence="1 3" id="KW-0547">Nucleotide-binding</keyword>
<feature type="binding site" evidence="3">
    <location>
        <position position="525"/>
    </location>
    <ligand>
        <name>ATP</name>
        <dbReference type="ChEBI" id="CHEBI:30616"/>
    </ligand>
</feature>
<evidence type="ECO:0000313" key="6">
    <source>
        <dbReference type="EnsemblMetazoa" id="Aqu2.1.16016_001"/>
    </source>
</evidence>
<dbReference type="PANTHER" id="PTHR44329:SF298">
    <property type="entry name" value="MIXED LINEAGE KINASE DOMAIN-LIKE PROTEIN"/>
    <property type="match status" value="1"/>
</dbReference>
<evidence type="ECO:0000256" key="3">
    <source>
        <dbReference type="PROSITE-ProRule" id="PRU10141"/>
    </source>
</evidence>
<dbReference type="Pfam" id="PF24681">
    <property type="entry name" value="Kelch_KLHDC2_KLHL20_DRC7"/>
    <property type="match status" value="1"/>
</dbReference>
<dbReference type="InterPro" id="IPR051681">
    <property type="entry name" value="Ser/Thr_Kinases-Pseudokinases"/>
</dbReference>
<name>A0A1X7TME9_AMPQE</name>
<dbReference type="AlphaFoldDB" id="A0A1X7TME9"/>
<dbReference type="Gene3D" id="2.120.10.80">
    <property type="entry name" value="Kelch-type beta propeller"/>
    <property type="match status" value="2"/>
</dbReference>
<dbReference type="Gene3D" id="3.30.200.20">
    <property type="entry name" value="Phosphorylase Kinase, domain 1"/>
    <property type="match status" value="1"/>
</dbReference>